<dbReference type="Gene3D" id="1.10.10.10">
    <property type="entry name" value="Winged helix-like DNA-binding domain superfamily/Winged helix DNA-binding domain"/>
    <property type="match status" value="1"/>
</dbReference>
<dbReference type="InterPro" id="IPR039422">
    <property type="entry name" value="MarR/SlyA-like"/>
</dbReference>
<name>A0A4R8A1E9_9ACTN</name>
<dbReference type="GO" id="GO:0003700">
    <property type="term" value="F:DNA-binding transcription factor activity"/>
    <property type="evidence" value="ECO:0007669"/>
    <property type="project" value="InterPro"/>
</dbReference>
<evidence type="ECO:0000313" key="5">
    <source>
        <dbReference type="EMBL" id="TDW23995.1"/>
    </source>
</evidence>
<evidence type="ECO:0000259" key="4">
    <source>
        <dbReference type="PROSITE" id="PS50995"/>
    </source>
</evidence>
<dbReference type="SMART" id="SM00347">
    <property type="entry name" value="HTH_MARR"/>
    <property type="match status" value="1"/>
</dbReference>
<dbReference type="Pfam" id="PF12802">
    <property type="entry name" value="MarR_2"/>
    <property type="match status" value="1"/>
</dbReference>
<dbReference type="Proteomes" id="UP000295447">
    <property type="component" value="Unassembled WGS sequence"/>
</dbReference>
<dbReference type="InterPro" id="IPR036388">
    <property type="entry name" value="WH-like_DNA-bd_sf"/>
</dbReference>
<evidence type="ECO:0000313" key="6">
    <source>
        <dbReference type="Proteomes" id="UP000295447"/>
    </source>
</evidence>
<dbReference type="PROSITE" id="PS50995">
    <property type="entry name" value="HTH_MARR_2"/>
    <property type="match status" value="1"/>
</dbReference>
<evidence type="ECO:0000256" key="3">
    <source>
        <dbReference type="ARBA" id="ARBA00023163"/>
    </source>
</evidence>
<keyword evidence="3" id="KW-0804">Transcription</keyword>
<dbReference type="InterPro" id="IPR036390">
    <property type="entry name" value="WH_DNA-bd_sf"/>
</dbReference>
<evidence type="ECO:0000256" key="2">
    <source>
        <dbReference type="ARBA" id="ARBA00023125"/>
    </source>
</evidence>
<accession>A0A4R8A1E9</accession>
<dbReference type="SUPFAM" id="SSF46785">
    <property type="entry name" value="Winged helix' DNA-binding domain"/>
    <property type="match status" value="1"/>
</dbReference>
<evidence type="ECO:0000256" key="1">
    <source>
        <dbReference type="ARBA" id="ARBA00023015"/>
    </source>
</evidence>
<keyword evidence="1" id="KW-0805">Transcription regulation</keyword>
<dbReference type="AlphaFoldDB" id="A0A4R8A1E9"/>
<keyword evidence="6" id="KW-1185">Reference proteome</keyword>
<reference evidence="5 6" key="1">
    <citation type="submission" date="2019-03" db="EMBL/GenBank/DDBJ databases">
        <title>Genomic Encyclopedia of Type Strains, Phase III (KMG-III): the genomes of soil and plant-associated and newly described type strains.</title>
        <authorList>
            <person name="Whitman W."/>
        </authorList>
    </citation>
    <scope>NUCLEOTIDE SEQUENCE [LARGE SCALE GENOMIC DNA]</scope>
    <source>
        <strain evidence="5 6">VKM Ac-2570</strain>
    </source>
</reference>
<proteinExistence type="predicted"/>
<dbReference type="PANTHER" id="PTHR33164:SF64">
    <property type="entry name" value="TRANSCRIPTIONAL REGULATOR SLYA"/>
    <property type="match status" value="1"/>
</dbReference>
<dbReference type="GO" id="GO:0006950">
    <property type="term" value="P:response to stress"/>
    <property type="evidence" value="ECO:0007669"/>
    <property type="project" value="TreeGrafter"/>
</dbReference>
<dbReference type="PANTHER" id="PTHR33164">
    <property type="entry name" value="TRANSCRIPTIONAL REGULATOR, MARR FAMILY"/>
    <property type="match status" value="1"/>
</dbReference>
<organism evidence="5 6">
    <name type="scientific">Kribbella kalugense</name>
    <dbReference type="NCBI Taxonomy" id="2512221"/>
    <lineage>
        <taxon>Bacteria</taxon>
        <taxon>Bacillati</taxon>
        <taxon>Actinomycetota</taxon>
        <taxon>Actinomycetes</taxon>
        <taxon>Propionibacteriales</taxon>
        <taxon>Kribbellaceae</taxon>
        <taxon>Kribbella</taxon>
    </lineage>
</organism>
<dbReference type="GO" id="GO:0003677">
    <property type="term" value="F:DNA binding"/>
    <property type="evidence" value="ECO:0007669"/>
    <property type="project" value="UniProtKB-KW"/>
</dbReference>
<protein>
    <submittedName>
        <fullName evidence="5">DNA-binding MarR family transcriptional regulator</fullName>
    </submittedName>
</protein>
<feature type="domain" description="HTH marR-type" evidence="4">
    <location>
        <begin position="7"/>
        <end position="145"/>
    </location>
</feature>
<comment type="caution">
    <text evidence="5">The sequence shown here is derived from an EMBL/GenBank/DDBJ whole genome shotgun (WGS) entry which is preliminary data.</text>
</comment>
<keyword evidence="2 5" id="KW-0238">DNA-binding</keyword>
<dbReference type="InterPro" id="IPR000835">
    <property type="entry name" value="HTH_MarR-typ"/>
</dbReference>
<gene>
    <name evidence="5" type="ORF">EV650_2856</name>
</gene>
<sequence>MYSDLVDDGLADLLHRVVALLGDAARKHSGGQEGDLTYSQLRLLGSVEDVEPATQHRLAQVLGVSDPAVSRALRPLEERGLVRITQDPQHARRRLVELTSTGRAAYHANGKPLAEALRHALQAENFPYDRYLADTLRLAEILESA</sequence>
<dbReference type="EMBL" id="SODF01000001">
    <property type="protein sequence ID" value="TDW23995.1"/>
    <property type="molecule type" value="Genomic_DNA"/>
</dbReference>